<dbReference type="AlphaFoldDB" id="L8GGL0"/>
<protein>
    <submittedName>
        <fullName evidence="1">Uncharacterized protein</fullName>
    </submittedName>
</protein>
<evidence type="ECO:0000313" key="1">
    <source>
        <dbReference type="EMBL" id="ELR11341.1"/>
    </source>
</evidence>
<gene>
    <name evidence="1" type="ORF">ACA1_190780</name>
</gene>
<reference evidence="1 2" key="1">
    <citation type="journal article" date="2013" name="Genome Biol.">
        <title>Genome of Acanthamoeba castellanii highlights extensive lateral gene transfer and early evolution of tyrosine kinase signaling.</title>
        <authorList>
            <person name="Clarke M."/>
            <person name="Lohan A.J."/>
            <person name="Liu B."/>
            <person name="Lagkouvardos I."/>
            <person name="Roy S."/>
            <person name="Zafar N."/>
            <person name="Bertelli C."/>
            <person name="Schilde C."/>
            <person name="Kianianmomeni A."/>
            <person name="Burglin T.R."/>
            <person name="Frech C."/>
            <person name="Turcotte B."/>
            <person name="Kopec K.O."/>
            <person name="Synnott J.M."/>
            <person name="Choo C."/>
            <person name="Paponov I."/>
            <person name="Finkler A."/>
            <person name="Soon Heng Tan C."/>
            <person name="Hutchins A.P."/>
            <person name="Weinmeier T."/>
            <person name="Rattei T."/>
            <person name="Chu J.S."/>
            <person name="Gimenez G."/>
            <person name="Irimia M."/>
            <person name="Rigden D.J."/>
            <person name="Fitzpatrick D.A."/>
            <person name="Lorenzo-Morales J."/>
            <person name="Bateman A."/>
            <person name="Chiu C.H."/>
            <person name="Tang P."/>
            <person name="Hegemann P."/>
            <person name="Fromm H."/>
            <person name="Raoult D."/>
            <person name="Greub G."/>
            <person name="Miranda-Saavedra D."/>
            <person name="Chen N."/>
            <person name="Nash P."/>
            <person name="Ginger M.L."/>
            <person name="Horn M."/>
            <person name="Schaap P."/>
            <person name="Caler L."/>
            <person name="Loftus B."/>
        </authorList>
    </citation>
    <scope>NUCLEOTIDE SEQUENCE [LARGE SCALE GENOMIC DNA]</scope>
    <source>
        <strain evidence="1 2">Neff</strain>
    </source>
</reference>
<dbReference type="VEuPathDB" id="AmoebaDB:ACA1_190780"/>
<accession>L8GGL0</accession>
<dbReference type="EMBL" id="KB008154">
    <property type="protein sequence ID" value="ELR11341.1"/>
    <property type="molecule type" value="Genomic_DNA"/>
</dbReference>
<proteinExistence type="predicted"/>
<evidence type="ECO:0000313" key="2">
    <source>
        <dbReference type="Proteomes" id="UP000011083"/>
    </source>
</evidence>
<dbReference type="Proteomes" id="UP000011083">
    <property type="component" value="Unassembled WGS sequence"/>
</dbReference>
<sequence length="78" mass="8810">MGRVEVVSESNTVRFLAEKNEESRVFLKECYKRLEKQCKANQDGVEEGKVTASAFANFGTRMKQAYDNQELGACTLLN</sequence>
<dbReference type="RefSeq" id="XP_004333354.1">
    <property type="nucleotide sequence ID" value="XM_004333306.1"/>
</dbReference>
<dbReference type="GeneID" id="14911717"/>
<dbReference type="KEGG" id="acan:ACA1_190780"/>
<keyword evidence="2" id="KW-1185">Reference proteome</keyword>
<name>L8GGL0_ACACF</name>
<organism evidence="1 2">
    <name type="scientific">Acanthamoeba castellanii (strain ATCC 30010 / Neff)</name>
    <dbReference type="NCBI Taxonomy" id="1257118"/>
    <lineage>
        <taxon>Eukaryota</taxon>
        <taxon>Amoebozoa</taxon>
        <taxon>Discosea</taxon>
        <taxon>Longamoebia</taxon>
        <taxon>Centramoebida</taxon>
        <taxon>Acanthamoebidae</taxon>
        <taxon>Acanthamoeba</taxon>
    </lineage>
</organism>